<dbReference type="PANTHER" id="PTHR23010:SF1">
    <property type="entry name" value="MIDNOLIN"/>
    <property type="match status" value="1"/>
</dbReference>
<feature type="region of interest" description="Disordered" evidence="3">
    <location>
        <begin position="88"/>
        <end position="109"/>
    </location>
</feature>
<proteinExistence type="predicted"/>
<dbReference type="PANTHER" id="PTHR23010">
    <property type="entry name" value="MIDNOLIN"/>
    <property type="match status" value="1"/>
</dbReference>
<dbReference type="Gene3D" id="3.10.20.90">
    <property type="entry name" value="Phosphatidylinositol 3-kinase Catalytic Subunit, Chain A, domain 1"/>
    <property type="match status" value="1"/>
</dbReference>
<feature type="region of interest" description="Disordered" evidence="3">
    <location>
        <begin position="1"/>
        <end position="57"/>
    </location>
</feature>
<reference evidence="5" key="1">
    <citation type="journal article" date="2023" name="bioRxiv">
        <title>Scaffold-level genome assemblies of two parasitoid biocontrol wasps reveal the parthenogenesis mechanism and an associated novel virus.</title>
        <authorList>
            <person name="Inwood S."/>
            <person name="Skelly J."/>
            <person name="Guhlin J."/>
            <person name="Harrop T."/>
            <person name="Goldson S."/>
            <person name="Dearden P."/>
        </authorList>
    </citation>
    <scope>NUCLEOTIDE SEQUENCE</scope>
    <source>
        <strain evidence="5">Irish</strain>
        <tissue evidence="5">Whole body</tissue>
    </source>
</reference>
<organism evidence="5 6">
    <name type="scientific">Microctonus aethiopoides</name>
    <dbReference type="NCBI Taxonomy" id="144406"/>
    <lineage>
        <taxon>Eukaryota</taxon>
        <taxon>Metazoa</taxon>
        <taxon>Ecdysozoa</taxon>
        <taxon>Arthropoda</taxon>
        <taxon>Hexapoda</taxon>
        <taxon>Insecta</taxon>
        <taxon>Pterygota</taxon>
        <taxon>Neoptera</taxon>
        <taxon>Endopterygota</taxon>
        <taxon>Hymenoptera</taxon>
        <taxon>Apocrita</taxon>
        <taxon>Ichneumonoidea</taxon>
        <taxon>Braconidae</taxon>
        <taxon>Euphorinae</taxon>
        <taxon>Microctonus</taxon>
    </lineage>
</organism>
<dbReference type="InterPro" id="IPR029071">
    <property type="entry name" value="Ubiquitin-like_domsf"/>
</dbReference>
<dbReference type="Proteomes" id="UP001168990">
    <property type="component" value="Unassembled WGS sequence"/>
</dbReference>
<comment type="subcellular location">
    <subcellularLocation>
        <location evidence="1">Nucleus</location>
    </subcellularLocation>
</comment>
<keyword evidence="2" id="KW-0539">Nucleus</keyword>
<evidence type="ECO:0000256" key="1">
    <source>
        <dbReference type="ARBA" id="ARBA00004123"/>
    </source>
</evidence>
<feature type="compositionally biased region" description="Low complexity" evidence="3">
    <location>
        <begin position="15"/>
        <end position="57"/>
    </location>
</feature>
<evidence type="ECO:0000313" key="6">
    <source>
        <dbReference type="Proteomes" id="UP001168990"/>
    </source>
</evidence>
<dbReference type="EMBL" id="JAQQBS010000001">
    <property type="protein sequence ID" value="KAK0176644.1"/>
    <property type="molecule type" value="Genomic_DNA"/>
</dbReference>
<dbReference type="GO" id="GO:0005634">
    <property type="term" value="C:nucleus"/>
    <property type="evidence" value="ECO:0007669"/>
    <property type="project" value="UniProtKB-SubCell"/>
</dbReference>
<evidence type="ECO:0000259" key="4">
    <source>
        <dbReference type="Pfam" id="PF00240"/>
    </source>
</evidence>
<dbReference type="InterPro" id="IPR039336">
    <property type="entry name" value="Midnolin"/>
</dbReference>
<evidence type="ECO:0000313" key="5">
    <source>
        <dbReference type="EMBL" id="KAK0176644.1"/>
    </source>
</evidence>
<dbReference type="SUPFAM" id="SSF54236">
    <property type="entry name" value="Ubiquitin-like"/>
    <property type="match status" value="1"/>
</dbReference>
<feature type="domain" description="Ubiquitin-like" evidence="4">
    <location>
        <begin position="129"/>
        <end position="172"/>
    </location>
</feature>
<protein>
    <recommendedName>
        <fullName evidence="4">Ubiquitin-like domain-containing protein</fullName>
    </recommendedName>
</protein>
<comment type="caution">
    <text evidence="5">The sequence shown here is derived from an EMBL/GenBank/DDBJ whole genome shotgun (WGS) entry which is preliminary data.</text>
</comment>
<keyword evidence="6" id="KW-1185">Reference proteome</keyword>
<feature type="compositionally biased region" description="Polar residues" evidence="3">
    <location>
        <begin position="1"/>
        <end position="14"/>
    </location>
</feature>
<dbReference type="AlphaFoldDB" id="A0AA39FWS3"/>
<evidence type="ECO:0000256" key="2">
    <source>
        <dbReference type="ARBA" id="ARBA00023242"/>
    </source>
</evidence>
<dbReference type="Pfam" id="PF00240">
    <property type="entry name" value="ubiquitin"/>
    <property type="match status" value="1"/>
</dbReference>
<sequence>MDGSSNQPSSAMDGSNNNNNKTNASNNSNTNSNNNKRTNSNINNDKQSSSVTASSSPLASTAIGDSGYCTAGSSTPIATMTTCNGTRSTSSFALPTPIPPSSLSSSSSPGCGCIIMGPPTIESEEITINITPTTGGQFDLTVERNDTIENLKKIISKRLKVAKERICLLHRDRWADYMSVAISEKSGKIWRRSEVDCLN</sequence>
<name>A0AA39FWS3_9HYME</name>
<dbReference type="InterPro" id="IPR000626">
    <property type="entry name" value="Ubiquitin-like_dom"/>
</dbReference>
<evidence type="ECO:0000256" key="3">
    <source>
        <dbReference type="SAM" id="MobiDB-lite"/>
    </source>
</evidence>
<gene>
    <name evidence="5" type="ORF">PV328_000760</name>
</gene>
<accession>A0AA39FWS3</accession>
<reference evidence="5" key="2">
    <citation type="submission" date="2023-03" db="EMBL/GenBank/DDBJ databases">
        <authorList>
            <person name="Inwood S.N."/>
            <person name="Skelly J.G."/>
            <person name="Guhlin J."/>
            <person name="Harrop T.W.R."/>
            <person name="Goldson S.G."/>
            <person name="Dearden P.K."/>
        </authorList>
    </citation>
    <scope>NUCLEOTIDE SEQUENCE</scope>
    <source>
        <strain evidence="5">Irish</strain>
        <tissue evidence="5">Whole body</tissue>
    </source>
</reference>